<evidence type="ECO:0000313" key="1">
    <source>
        <dbReference type="EMBL" id="OVF08683.1"/>
    </source>
</evidence>
<dbReference type="EMBL" id="LYUB02000007">
    <property type="protein sequence ID" value="OVF08683.1"/>
    <property type="molecule type" value="Genomic_DNA"/>
</dbReference>
<sequence length="70" mass="7940">MDLDNYSTSADSLFDSSLLSCESDPDDTRSFQQDEKGILALQDFLARLQFEVENRLQQARSTMGPSFNEN</sequence>
<reference evidence="1 2" key="1">
    <citation type="submission" date="2017-04" db="EMBL/GenBank/DDBJ databases">
        <title>Draft genome of the yeast Clavispora lusitaniae type strain CBS 6936.</title>
        <authorList>
            <person name="Durrens P."/>
            <person name="Klopp C."/>
            <person name="Biteau N."/>
            <person name="Fitton-Ouhabi V."/>
            <person name="Dementhon K."/>
            <person name="Accoceberry I."/>
            <person name="Sherman D.J."/>
            <person name="Noel T."/>
        </authorList>
    </citation>
    <scope>NUCLEOTIDE SEQUENCE [LARGE SCALE GENOMIC DNA]</scope>
    <source>
        <strain evidence="1 2">CBS 6936</strain>
    </source>
</reference>
<dbReference type="Proteomes" id="UP000195602">
    <property type="component" value="Unassembled WGS sequence"/>
</dbReference>
<protein>
    <submittedName>
        <fullName evidence="1">Uncharacterized protein</fullName>
    </submittedName>
</protein>
<accession>A0AA91Q147</accession>
<proteinExistence type="predicted"/>
<comment type="caution">
    <text evidence="1">The sequence shown here is derived from an EMBL/GenBank/DDBJ whole genome shotgun (WGS) entry which is preliminary data.</text>
</comment>
<name>A0AA91Q147_CLALS</name>
<organism evidence="1 2">
    <name type="scientific">Clavispora lusitaniae</name>
    <name type="common">Candida lusitaniae</name>
    <dbReference type="NCBI Taxonomy" id="36911"/>
    <lineage>
        <taxon>Eukaryota</taxon>
        <taxon>Fungi</taxon>
        <taxon>Dikarya</taxon>
        <taxon>Ascomycota</taxon>
        <taxon>Saccharomycotina</taxon>
        <taxon>Pichiomycetes</taxon>
        <taxon>Metschnikowiaceae</taxon>
        <taxon>Clavispora</taxon>
    </lineage>
</organism>
<dbReference type="AlphaFoldDB" id="A0AA91Q147"/>
<gene>
    <name evidence="1" type="ORF">A9F13_07g01441</name>
</gene>
<evidence type="ECO:0000313" key="2">
    <source>
        <dbReference type="Proteomes" id="UP000195602"/>
    </source>
</evidence>
<dbReference type="KEGG" id="clus:A9F13_07g01441"/>